<dbReference type="InterPro" id="IPR042465">
    <property type="entry name" value="XXLT1"/>
</dbReference>
<gene>
    <name evidence="2" type="ORF">PEVE_00030587</name>
</gene>
<dbReference type="EMBL" id="CALNXI010000433">
    <property type="protein sequence ID" value="CAH3027048.1"/>
    <property type="molecule type" value="Genomic_DNA"/>
</dbReference>
<feature type="region of interest" description="Disordered" evidence="1">
    <location>
        <begin position="153"/>
        <end position="271"/>
    </location>
</feature>
<organism evidence="2 3">
    <name type="scientific">Porites evermanni</name>
    <dbReference type="NCBI Taxonomy" id="104178"/>
    <lineage>
        <taxon>Eukaryota</taxon>
        <taxon>Metazoa</taxon>
        <taxon>Cnidaria</taxon>
        <taxon>Anthozoa</taxon>
        <taxon>Hexacorallia</taxon>
        <taxon>Scleractinia</taxon>
        <taxon>Fungiina</taxon>
        <taxon>Poritidae</taxon>
        <taxon>Porites</taxon>
    </lineage>
</organism>
<keyword evidence="3" id="KW-1185">Reference proteome</keyword>
<feature type="compositionally biased region" description="Basic and acidic residues" evidence="1">
    <location>
        <begin position="228"/>
        <end position="258"/>
    </location>
</feature>
<name>A0ABN8MEZ7_9CNID</name>
<dbReference type="PANTHER" id="PTHR46612:SF1">
    <property type="entry name" value="XYLOSIDE XYLOSYLTRANSFERASE 1"/>
    <property type="match status" value="1"/>
</dbReference>
<dbReference type="PANTHER" id="PTHR46612">
    <property type="entry name" value="XYLOSIDE XYLOSYLTRANSFERASE 1"/>
    <property type="match status" value="1"/>
</dbReference>
<protein>
    <recommendedName>
        <fullName evidence="4">Xyloside xylosyltransferase 1</fullName>
    </recommendedName>
</protein>
<evidence type="ECO:0000313" key="3">
    <source>
        <dbReference type="Proteomes" id="UP001159427"/>
    </source>
</evidence>
<dbReference type="InterPro" id="IPR029044">
    <property type="entry name" value="Nucleotide-diphossugar_trans"/>
</dbReference>
<feature type="compositionally biased region" description="Basic and acidic residues" evidence="1">
    <location>
        <begin position="169"/>
        <end position="182"/>
    </location>
</feature>
<dbReference type="Gene3D" id="3.90.550.10">
    <property type="entry name" value="Spore Coat Polysaccharide Biosynthesis Protein SpsA, Chain A"/>
    <property type="match status" value="1"/>
</dbReference>
<reference evidence="2 3" key="1">
    <citation type="submission" date="2022-05" db="EMBL/GenBank/DDBJ databases">
        <authorList>
            <consortium name="Genoscope - CEA"/>
            <person name="William W."/>
        </authorList>
    </citation>
    <scope>NUCLEOTIDE SEQUENCE [LARGE SCALE GENOMIC DNA]</scope>
</reference>
<feature type="compositionally biased region" description="Acidic residues" evidence="1">
    <location>
        <begin position="158"/>
        <end position="168"/>
    </location>
</feature>
<accession>A0ABN8MEZ7</accession>
<evidence type="ECO:0000256" key="1">
    <source>
        <dbReference type="SAM" id="MobiDB-lite"/>
    </source>
</evidence>
<proteinExistence type="predicted"/>
<dbReference type="Pfam" id="PF01501">
    <property type="entry name" value="Glyco_transf_8"/>
    <property type="match status" value="1"/>
</dbReference>
<dbReference type="SUPFAM" id="SSF53448">
    <property type="entry name" value="Nucleotide-diphospho-sugar transferases"/>
    <property type="match status" value="1"/>
</dbReference>
<dbReference type="Proteomes" id="UP001159427">
    <property type="component" value="Unassembled WGS sequence"/>
</dbReference>
<evidence type="ECO:0000313" key="2">
    <source>
        <dbReference type="EMBL" id="CAH3027048.1"/>
    </source>
</evidence>
<comment type="caution">
    <text evidence="2">The sequence shown here is derived from an EMBL/GenBank/DDBJ whole genome shotgun (WGS) entry which is preliminary data.</text>
</comment>
<dbReference type="InterPro" id="IPR002495">
    <property type="entry name" value="Glyco_trans_8"/>
</dbReference>
<evidence type="ECO:0008006" key="4">
    <source>
        <dbReference type="Google" id="ProtNLM"/>
    </source>
</evidence>
<sequence>MAVVSALLRYCMRHPARVLCITLLVLLVIASRFLYSSVPEQQHLHELNIMAGSLSRVGNRKLVHSKAKGYQPILPVKHVGVELENSEFKQAKGKERDEKENEKKFAKSGEIKMNFEAKASDAKEDSYHEQKIENDLTHWKIPDSERLRELAGKLPPFEEAEKEEESENELTHRKMADTERLHGNAGKLSPFEVAESNVESENDLNPQKIPDNEKNHENAGNALFPKVAKKDEELPETKISQEEGEQMHKAQRDNLTVRKDRKKSQKRDSSRQKNNIFMVLAKVGQTSPLAQRFKHCIKSICAHSTIHLTFHILTDNQGKLTSDNTFNEAAKVCRNGLNVTYYDVGEVVKKVQPVIKDLKPIFTNGDPNSYYSDSLFFVSTAIHHVLPKNMMRIISLDSDLLFQADIKHLFSEFDTFKSRMVLGLAREQQPVYRHVLHMFRNRNPGTNVGGPPPNGLTGFNSGVILVNLHNMRKSKLYNSLLNGSIVKELANRYSFQGHLGDQDFYSLINLEYPELFHILPCSWNRQLCTFWKDHGYTEVFDSYFNCSGPIHVYHGNCGTKMPNE</sequence>